<comment type="caution">
    <text evidence="2">The sequence shown here is derived from an EMBL/GenBank/DDBJ whole genome shotgun (WGS) entry which is preliminary data.</text>
</comment>
<dbReference type="EMBL" id="JABXRP010000010">
    <property type="protein sequence ID" value="MBA8080198.1"/>
    <property type="molecule type" value="Genomic_DNA"/>
</dbReference>
<dbReference type="PANTHER" id="PTHR34985:SF1">
    <property type="entry name" value="SLR0554 PROTEIN"/>
    <property type="match status" value="1"/>
</dbReference>
<sequence length="432" mass="49492">MNTQDNVMPIEEAKALKEASDAIGKVIADLEKNDSGLDKGRIRNSTRNLARIIENARLLLGFSAHYDEFLLETVLLSDKGRRPLDADAVTDVMRMLTDHEFRPYAKPKSSMYSIIQEPDRERLKHVIKAVARLNAIDSLRDWFCSLPEWDGVERVDRFFGHYVPCNDNPVYMAAVSRYFLTSLAGRAVCPGLKADAIPVLYGPQGTRKSTMLEAIAPDFNWYANTEIDGENKEVVRQRIGKMIVEYAEMDKMRPSDVQKIRRDLALRKDENRRMKQDYYDQVPRRWMGCGTVNSQKFLVDETGNRRFFPLTVTDKCLIDKFTSDREQVFAEALNIFNAEGNVPSWLTAEELAKAAHEDYIDHDPWHGTIEMLLQSHPSQISNRLLNEAVGLDVGRRDKKSAHRIRAIMTMLGWSEAKNIGPNKERGFRRNLP</sequence>
<keyword evidence="2" id="KW-0614">Plasmid</keyword>
<feature type="domain" description="Virulence-associated protein E-like" evidence="1">
    <location>
        <begin position="148"/>
        <end position="355"/>
    </location>
</feature>
<dbReference type="InterPro" id="IPR007936">
    <property type="entry name" value="VapE-like_dom"/>
</dbReference>
<evidence type="ECO:0000259" key="1">
    <source>
        <dbReference type="Pfam" id="PF05272"/>
    </source>
</evidence>
<accession>A0A7W3DK48</accession>
<geneLocation type="plasmid" evidence="2">
    <name>pRHBSTW-00074_10</name>
</geneLocation>
<organism evidence="2 3">
    <name type="scientific">Enterobacter asburiae</name>
    <dbReference type="NCBI Taxonomy" id="61645"/>
    <lineage>
        <taxon>Bacteria</taxon>
        <taxon>Pseudomonadati</taxon>
        <taxon>Pseudomonadota</taxon>
        <taxon>Gammaproteobacteria</taxon>
        <taxon>Enterobacterales</taxon>
        <taxon>Enterobacteriaceae</taxon>
        <taxon>Enterobacter</taxon>
        <taxon>Enterobacter cloacae complex</taxon>
    </lineage>
</organism>
<evidence type="ECO:0000313" key="3">
    <source>
        <dbReference type="Proteomes" id="UP000533461"/>
    </source>
</evidence>
<protein>
    <recommendedName>
        <fullName evidence="1">Virulence-associated protein E-like domain-containing protein</fullName>
    </recommendedName>
</protein>
<dbReference type="RefSeq" id="WP_182410916.1">
    <property type="nucleotide sequence ID" value="NZ_JABXRP010000010.1"/>
</dbReference>
<reference evidence="2 3" key="1">
    <citation type="submission" date="2020-06" db="EMBL/GenBank/DDBJ databases">
        <title>REHAB project genomes.</title>
        <authorList>
            <person name="Shaw L.P."/>
        </authorList>
    </citation>
    <scope>NUCLEOTIDE SEQUENCE [LARGE SCALE GENOMIC DNA]</scope>
    <source>
        <strain evidence="2 3">RHBSTW-00074</strain>
        <plasmid evidence="2">pRHBSTW-00074_10</plasmid>
    </source>
</reference>
<proteinExistence type="predicted"/>
<name>A0A7W3DK48_ENTAS</name>
<gene>
    <name evidence="2" type="ORF">HV056_27555</name>
</gene>
<evidence type="ECO:0000313" key="2">
    <source>
        <dbReference type="EMBL" id="MBA8080198.1"/>
    </source>
</evidence>
<dbReference type="Pfam" id="PF05272">
    <property type="entry name" value="VapE-like_dom"/>
    <property type="match status" value="1"/>
</dbReference>
<dbReference type="AlphaFoldDB" id="A0A7W3DK48"/>
<dbReference type="PANTHER" id="PTHR34985">
    <property type="entry name" value="SLR0554 PROTEIN"/>
    <property type="match status" value="1"/>
</dbReference>
<dbReference type="Proteomes" id="UP000533461">
    <property type="component" value="Unassembled WGS sequence"/>
</dbReference>